<feature type="domain" description="GmrSD restriction endonucleases N-terminal" evidence="1">
    <location>
        <begin position="13"/>
        <end position="155"/>
    </location>
</feature>
<keyword evidence="3" id="KW-1185">Reference proteome</keyword>
<dbReference type="InterPro" id="IPR004919">
    <property type="entry name" value="GmrSD_N"/>
</dbReference>
<sequence>MKTSAENRRVRALLSSLQSGELIPQPDFQRKLVWSNKDKIAFLDTVLQGYPFPEIYIAVGEVNLETAAGTEILVDGQQRITTLHQYFTASAALRLPPEIRPYRNLTPTEQTEFMNYEVAVRNLGIISTDEIREVFRRINSTSYSLNAMEIHNARYRGPLKQCADDISQDGFFDTHKIFSAREIRRMNDVIYSLTIIISMLSTYFHRNEELEPFLDRYNDDFPEDQEIRNRFLSARDFIKSCTFPPRSRAWKKTDLLVLFVEIDRLLNKEKHPLDAKSVGPAIENFYEQVEKEMAQPSGDEDLQTYFKTTVQATNDRSSRVNRGKVIRKVILAA</sequence>
<gene>
    <name evidence="2" type="ORF">E9232_007164</name>
</gene>
<organism evidence="2 3">
    <name type="scientific">Inquilinus ginsengisoli</name>
    <dbReference type="NCBI Taxonomy" id="363840"/>
    <lineage>
        <taxon>Bacteria</taxon>
        <taxon>Pseudomonadati</taxon>
        <taxon>Pseudomonadota</taxon>
        <taxon>Alphaproteobacteria</taxon>
        <taxon>Rhodospirillales</taxon>
        <taxon>Rhodospirillaceae</taxon>
        <taxon>Inquilinus</taxon>
    </lineage>
</organism>
<comment type="caution">
    <text evidence="2">The sequence shown here is derived from an EMBL/GenBank/DDBJ whole genome shotgun (WGS) entry which is preliminary data.</text>
</comment>
<reference evidence="2 3" key="1">
    <citation type="submission" date="2023-07" db="EMBL/GenBank/DDBJ databases">
        <title>Sorghum-associated microbial communities from plants grown in Nebraska, USA.</title>
        <authorList>
            <person name="Schachtman D."/>
        </authorList>
    </citation>
    <scope>NUCLEOTIDE SEQUENCE [LARGE SCALE GENOMIC DNA]</scope>
    <source>
        <strain evidence="2 3">584</strain>
    </source>
</reference>
<evidence type="ECO:0000259" key="1">
    <source>
        <dbReference type="Pfam" id="PF03235"/>
    </source>
</evidence>
<dbReference type="Pfam" id="PF03235">
    <property type="entry name" value="GmrSD_N"/>
    <property type="match status" value="1"/>
</dbReference>
<dbReference type="PANTHER" id="PTHR39639:SF1">
    <property type="entry name" value="DUF262 DOMAIN-CONTAINING PROTEIN"/>
    <property type="match status" value="1"/>
</dbReference>
<dbReference type="EMBL" id="JAVDPW010000022">
    <property type="protein sequence ID" value="MDR6294609.1"/>
    <property type="molecule type" value="Genomic_DNA"/>
</dbReference>
<protein>
    <recommendedName>
        <fullName evidence="1">GmrSD restriction endonucleases N-terminal domain-containing protein</fullName>
    </recommendedName>
</protein>
<dbReference type="Proteomes" id="UP001262410">
    <property type="component" value="Unassembled WGS sequence"/>
</dbReference>
<dbReference type="RefSeq" id="WP_309802211.1">
    <property type="nucleotide sequence ID" value="NZ_JAVDPW010000022.1"/>
</dbReference>
<accession>A0ABU1K164</accession>
<evidence type="ECO:0000313" key="3">
    <source>
        <dbReference type="Proteomes" id="UP001262410"/>
    </source>
</evidence>
<dbReference type="PANTHER" id="PTHR39639">
    <property type="entry name" value="CHROMOSOME 16, WHOLE GENOME SHOTGUN SEQUENCE"/>
    <property type="match status" value="1"/>
</dbReference>
<proteinExistence type="predicted"/>
<evidence type="ECO:0000313" key="2">
    <source>
        <dbReference type="EMBL" id="MDR6294609.1"/>
    </source>
</evidence>
<name>A0ABU1K164_9PROT</name>